<dbReference type="Proteomes" id="UP000321197">
    <property type="component" value="Unassembled WGS sequence"/>
</dbReference>
<feature type="transmembrane region" description="Helical" evidence="1">
    <location>
        <begin position="677"/>
        <end position="698"/>
    </location>
</feature>
<feature type="transmembrane region" description="Helical" evidence="1">
    <location>
        <begin position="456"/>
        <end position="479"/>
    </location>
</feature>
<feature type="transmembrane region" description="Helical" evidence="1">
    <location>
        <begin position="244"/>
        <end position="265"/>
    </location>
</feature>
<dbReference type="OrthoDB" id="9759894at2"/>
<feature type="transmembrane region" description="Helical" evidence="1">
    <location>
        <begin position="531"/>
        <end position="553"/>
    </location>
</feature>
<evidence type="ECO:0000313" key="4">
    <source>
        <dbReference type="Proteomes" id="UP000321197"/>
    </source>
</evidence>
<dbReference type="RefSeq" id="WP_119340814.1">
    <property type="nucleotide sequence ID" value="NZ_BJXL01000090.1"/>
</dbReference>
<feature type="transmembrane region" description="Helical" evidence="1">
    <location>
        <begin position="752"/>
        <end position="773"/>
    </location>
</feature>
<reference evidence="3 4" key="1">
    <citation type="submission" date="2019-07" db="EMBL/GenBank/DDBJ databases">
        <title>Whole genome shotgun sequence of Meiothermus hypogaeus NBRC 106114.</title>
        <authorList>
            <person name="Hosoyama A."/>
            <person name="Uohara A."/>
            <person name="Ohji S."/>
            <person name="Ichikawa N."/>
        </authorList>
    </citation>
    <scope>NUCLEOTIDE SEQUENCE [LARGE SCALE GENOMIC DNA]</scope>
    <source>
        <strain evidence="3 4">NBRC 106114</strain>
    </source>
</reference>
<organism evidence="3 4">
    <name type="scientific">Meiothermus hypogaeus NBRC 106114</name>
    <dbReference type="NCBI Taxonomy" id="1227553"/>
    <lineage>
        <taxon>Bacteria</taxon>
        <taxon>Thermotogati</taxon>
        <taxon>Deinococcota</taxon>
        <taxon>Deinococci</taxon>
        <taxon>Thermales</taxon>
        <taxon>Thermaceae</taxon>
        <taxon>Meiothermus</taxon>
    </lineage>
</organism>
<feature type="domain" description="TRAP C4-dicarboxylate transport system permease DctM subunit" evidence="2">
    <location>
        <begin position="175"/>
        <end position="446"/>
    </location>
</feature>
<dbReference type="InterPro" id="IPR011853">
    <property type="entry name" value="TRAP_DctM-Dct_fused"/>
</dbReference>
<feature type="domain" description="TRAP C4-dicarboxylate transport system permease DctM subunit" evidence="2">
    <location>
        <begin position="492"/>
        <end position="687"/>
    </location>
</feature>
<feature type="transmembrane region" description="Helical" evidence="1">
    <location>
        <begin position="55"/>
        <end position="73"/>
    </location>
</feature>
<keyword evidence="1" id="KW-0812">Transmembrane</keyword>
<dbReference type="NCBIfam" id="TIGR02123">
    <property type="entry name" value="TRAP_fused"/>
    <property type="match status" value="1"/>
</dbReference>
<dbReference type="PANTHER" id="PTHR43849:SF2">
    <property type="entry name" value="BLL3936 PROTEIN"/>
    <property type="match status" value="1"/>
</dbReference>
<feature type="transmembrane region" description="Helical" evidence="1">
    <location>
        <begin position="425"/>
        <end position="444"/>
    </location>
</feature>
<feature type="transmembrane region" description="Helical" evidence="1">
    <location>
        <begin position="320"/>
        <end position="348"/>
    </location>
</feature>
<evidence type="ECO:0000313" key="3">
    <source>
        <dbReference type="EMBL" id="GEM84313.1"/>
    </source>
</evidence>
<feature type="transmembrane region" description="Helical" evidence="1">
    <location>
        <begin position="354"/>
        <end position="379"/>
    </location>
</feature>
<dbReference type="InterPro" id="IPR010656">
    <property type="entry name" value="DctM"/>
</dbReference>
<comment type="caution">
    <text evidence="3">The sequence shown here is derived from an EMBL/GenBank/DDBJ whole genome shotgun (WGS) entry which is preliminary data.</text>
</comment>
<feature type="transmembrane region" description="Helical" evidence="1">
    <location>
        <begin position="172"/>
        <end position="200"/>
    </location>
</feature>
<accession>A0A511R3X4</accession>
<evidence type="ECO:0000259" key="2">
    <source>
        <dbReference type="Pfam" id="PF06808"/>
    </source>
</evidence>
<feature type="transmembrane region" description="Helical" evidence="1">
    <location>
        <begin position="400"/>
        <end position="419"/>
    </location>
</feature>
<feature type="transmembrane region" description="Helical" evidence="1">
    <location>
        <begin position="17"/>
        <end position="35"/>
    </location>
</feature>
<name>A0A511R3X4_9DEIN</name>
<dbReference type="EMBL" id="BJXL01000090">
    <property type="protein sequence ID" value="GEM84313.1"/>
    <property type="molecule type" value="Genomic_DNA"/>
</dbReference>
<protein>
    <submittedName>
        <fullName evidence="3">C4-dicarboxylate ABC transporter</fullName>
    </submittedName>
</protein>
<feature type="transmembrane region" description="Helical" evidence="1">
    <location>
        <begin position="559"/>
        <end position="583"/>
    </location>
</feature>
<sequence length="787" mass="84644">MEIPQDSTGRTTRMGRVIWVILLVAALFSMYLVVHPFTPLSRLDISILDQVQLRRATHVLLLLVAGYLITSRLPAARRTVGSWVFAALTLPFLYTFWVPNVPGVDIPLAGKLMGTLAWALAVLPALLPQMRRYTDIAAALLAIAPWAYQVRYYEELVNRAVIPAGWDMAMSFSIIILVLGLVSRLLGPIMPSLVLIFLAYNMYGQYVPGTFRGAKNGIDLILGKTYNETEAGIYGLITGVSAKYLVYFTILSGLIGALGLGRVVANMALAMVGRTPQTPGRVTGIASVFMGMFSGSGAADTQFVATLTKPLYEKANYDKMIAAGLVATAGTIALITPPVLGSIAFVMVEILQISYLWVVIMAIGPMLLYLLGILTFNEFYARKAKLPPVGADETLRRSYALRYSTIFVPIVLIVVMLFLGTEVSTAVYLASLAFILVCYLDPTLRPAPLAEAMRSPAYKVGLPLGIGLALGGAFLPLLAGWDLGRIPVLPVTLAVLGLLLGTFVYPAIATGKLRGAIEPIALGLAEGFRQLIPIGSAIVAANLIFGMMVITGLPSKFSIFLGQVSGESLLLATLVTALFSLILGMGVPPTATYVLTASLTAPAIIKIAASNFQGYGLEPQQAVLAATLATHMFLFYYAVLADVTPPVALSGYAAASVFKTNPILTGVYAARVALAKYIIGFFFLLSFTGTGLLVLPIVQNVPGIEGWLIILERFFFTAVAIVFLAAATVGYTRHPLQRWESWVMGLLALALFYPYPNLWMAFIPFGLGLLFFLRGEQKGTPRPQAAD</sequence>
<feature type="transmembrane region" description="Helical" evidence="1">
    <location>
        <begin position="109"/>
        <end position="127"/>
    </location>
</feature>
<proteinExistence type="predicted"/>
<dbReference type="PANTHER" id="PTHR43849">
    <property type="entry name" value="BLL3936 PROTEIN"/>
    <property type="match status" value="1"/>
</dbReference>
<dbReference type="Pfam" id="PF06808">
    <property type="entry name" value="DctM"/>
    <property type="match status" value="2"/>
</dbReference>
<feature type="transmembrane region" description="Helical" evidence="1">
    <location>
        <begin position="80"/>
        <end position="97"/>
    </location>
</feature>
<evidence type="ECO:0000256" key="1">
    <source>
        <dbReference type="SAM" id="Phobius"/>
    </source>
</evidence>
<feature type="transmembrane region" description="Helical" evidence="1">
    <location>
        <begin position="491"/>
        <end position="510"/>
    </location>
</feature>
<feature type="transmembrane region" description="Helical" evidence="1">
    <location>
        <begin position="710"/>
        <end position="732"/>
    </location>
</feature>
<dbReference type="AlphaFoldDB" id="A0A511R3X4"/>
<keyword evidence="1" id="KW-1133">Transmembrane helix</keyword>
<gene>
    <name evidence="3" type="ORF">MHY01S_24790</name>
</gene>
<keyword evidence="1" id="KW-0472">Membrane</keyword>